<proteinExistence type="predicted"/>
<evidence type="ECO:0000313" key="3">
    <source>
        <dbReference type="Proteomes" id="UP000297245"/>
    </source>
</evidence>
<evidence type="ECO:0000256" key="1">
    <source>
        <dbReference type="SAM" id="Phobius"/>
    </source>
</evidence>
<gene>
    <name evidence="2" type="ORF">K435DRAFT_879371</name>
</gene>
<dbReference type="EMBL" id="ML180989">
    <property type="protein sequence ID" value="THU76323.1"/>
    <property type="molecule type" value="Genomic_DNA"/>
</dbReference>
<sequence length="105" mass="11251">MSTCLCICFDFAAYTGLTQHFWLCWGSEGEDDGQPGRCVSNRIPGFPPITSFTPPPTRQPLPACTSACSPLSLAPTVLPSLFAFSPTYVLSIICTLSASSVYLSH</sequence>
<keyword evidence="1" id="KW-0472">Membrane</keyword>
<dbReference type="AlphaFoldDB" id="A0A4S8KLH1"/>
<reference evidence="2 3" key="1">
    <citation type="journal article" date="2019" name="Nat. Ecol. Evol.">
        <title>Megaphylogeny resolves global patterns of mushroom evolution.</title>
        <authorList>
            <person name="Varga T."/>
            <person name="Krizsan K."/>
            <person name="Foldi C."/>
            <person name="Dima B."/>
            <person name="Sanchez-Garcia M."/>
            <person name="Sanchez-Ramirez S."/>
            <person name="Szollosi G.J."/>
            <person name="Szarkandi J.G."/>
            <person name="Papp V."/>
            <person name="Albert L."/>
            <person name="Andreopoulos W."/>
            <person name="Angelini C."/>
            <person name="Antonin V."/>
            <person name="Barry K.W."/>
            <person name="Bougher N.L."/>
            <person name="Buchanan P."/>
            <person name="Buyck B."/>
            <person name="Bense V."/>
            <person name="Catcheside P."/>
            <person name="Chovatia M."/>
            <person name="Cooper J."/>
            <person name="Damon W."/>
            <person name="Desjardin D."/>
            <person name="Finy P."/>
            <person name="Geml J."/>
            <person name="Haridas S."/>
            <person name="Hughes K."/>
            <person name="Justo A."/>
            <person name="Karasinski D."/>
            <person name="Kautmanova I."/>
            <person name="Kiss B."/>
            <person name="Kocsube S."/>
            <person name="Kotiranta H."/>
            <person name="LaButti K.M."/>
            <person name="Lechner B.E."/>
            <person name="Liimatainen K."/>
            <person name="Lipzen A."/>
            <person name="Lukacs Z."/>
            <person name="Mihaltcheva S."/>
            <person name="Morgado L.N."/>
            <person name="Niskanen T."/>
            <person name="Noordeloos M.E."/>
            <person name="Ohm R.A."/>
            <person name="Ortiz-Santana B."/>
            <person name="Ovrebo C."/>
            <person name="Racz N."/>
            <person name="Riley R."/>
            <person name="Savchenko A."/>
            <person name="Shiryaev A."/>
            <person name="Soop K."/>
            <person name="Spirin V."/>
            <person name="Szebenyi C."/>
            <person name="Tomsovsky M."/>
            <person name="Tulloss R.E."/>
            <person name="Uehling J."/>
            <person name="Grigoriev I.V."/>
            <person name="Vagvolgyi C."/>
            <person name="Papp T."/>
            <person name="Martin F.M."/>
            <person name="Miettinen O."/>
            <person name="Hibbett D.S."/>
            <person name="Nagy L.G."/>
        </authorList>
    </citation>
    <scope>NUCLEOTIDE SEQUENCE [LARGE SCALE GENOMIC DNA]</scope>
    <source>
        <strain evidence="2 3">CBS 962.96</strain>
    </source>
</reference>
<organism evidence="2 3">
    <name type="scientific">Dendrothele bispora (strain CBS 962.96)</name>
    <dbReference type="NCBI Taxonomy" id="1314807"/>
    <lineage>
        <taxon>Eukaryota</taxon>
        <taxon>Fungi</taxon>
        <taxon>Dikarya</taxon>
        <taxon>Basidiomycota</taxon>
        <taxon>Agaricomycotina</taxon>
        <taxon>Agaricomycetes</taxon>
        <taxon>Agaricomycetidae</taxon>
        <taxon>Agaricales</taxon>
        <taxon>Agaricales incertae sedis</taxon>
        <taxon>Dendrothele</taxon>
    </lineage>
</organism>
<protein>
    <submittedName>
        <fullName evidence="2">Uncharacterized protein</fullName>
    </submittedName>
</protein>
<name>A0A4S8KLH1_DENBC</name>
<dbReference type="Proteomes" id="UP000297245">
    <property type="component" value="Unassembled WGS sequence"/>
</dbReference>
<accession>A0A4S8KLH1</accession>
<evidence type="ECO:0000313" key="2">
    <source>
        <dbReference type="EMBL" id="THU76323.1"/>
    </source>
</evidence>
<keyword evidence="1" id="KW-0812">Transmembrane</keyword>
<feature type="transmembrane region" description="Helical" evidence="1">
    <location>
        <begin position="81"/>
        <end position="103"/>
    </location>
</feature>
<keyword evidence="1" id="KW-1133">Transmembrane helix</keyword>
<keyword evidence="3" id="KW-1185">Reference proteome</keyword>